<dbReference type="STRING" id="443218.AS9A_4425"/>
<feature type="domain" description="Carrier" evidence="7">
    <location>
        <begin position="6079"/>
        <end position="6156"/>
    </location>
</feature>
<reference evidence="8 9" key="1">
    <citation type="journal article" date="2011" name="J. Bacteriol.">
        <title>Complete genome sequence of Amycolicicoccus subflavus DQS3-9A1T, an actinomycete isolated from crude oil-polluted soil.</title>
        <authorList>
            <person name="Cai M."/>
            <person name="Chen W.M."/>
            <person name="Nie Y."/>
            <person name="Chi C.Q."/>
            <person name="Wang Y.N."/>
            <person name="Tang Y.Q."/>
            <person name="Li G.Y."/>
            <person name="Wu X.L."/>
        </authorList>
    </citation>
    <scope>NUCLEOTIDE SEQUENCE [LARGE SCALE GENOMIC DNA]</scope>
    <source>
        <strain evidence="9">DSM 45089 / DQS3-9A1</strain>
    </source>
</reference>
<dbReference type="GO" id="GO:0005737">
    <property type="term" value="C:cytoplasm"/>
    <property type="evidence" value="ECO:0007669"/>
    <property type="project" value="TreeGrafter"/>
</dbReference>
<keyword evidence="4" id="KW-0677">Repeat</keyword>
<dbReference type="NCBIfam" id="NF004282">
    <property type="entry name" value="PRK05691.1"/>
    <property type="match status" value="6"/>
</dbReference>
<proteinExistence type="predicted"/>
<dbReference type="UniPathway" id="UPA00011"/>
<dbReference type="InterPro" id="IPR045851">
    <property type="entry name" value="AMP-bd_C_sf"/>
</dbReference>
<evidence type="ECO:0000259" key="7">
    <source>
        <dbReference type="PROSITE" id="PS50075"/>
    </source>
</evidence>
<evidence type="ECO:0000313" key="9">
    <source>
        <dbReference type="Proteomes" id="UP000009235"/>
    </source>
</evidence>
<dbReference type="FunFam" id="3.30.300.30:FF:000010">
    <property type="entry name" value="Enterobactin synthetase component F"/>
    <property type="match status" value="1"/>
</dbReference>
<dbReference type="FunFam" id="3.40.50.12780:FF:000012">
    <property type="entry name" value="Non-ribosomal peptide synthetase"/>
    <property type="match status" value="1"/>
</dbReference>
<feature type="region of interest" description="Disordered" evidence="6">
    <location>
        <begin position="5023"/>
        <end position="5048"/>
    </location>
</feature>
<dbReference type="PROSITE" id="PS50075">
    <property type="entry name" value="CARRIER"/>
    <property type="match status" value="4"/>
</dbReference>
<keyword evidence="3" id="KW-0597">Phosphoprotein</keyword>
<dbReference type="InterPro" id="IPR025110">
    <property type="entry name" value="AMP-bd_C"/>
</dbReference>
<dbReference type="SMART" id="SM01294">
    <property type="entry name" value="PKS_PP_betabranch"/>
    <property type="match status" value="1"/>
</dbReference>
<dbReference type="RefSeq" id="WP_013809206.1">
    <property type="nucleotide sequence ID" value="NC_015564.1"/>
</dbReference>
<evidence type="ECO:0000256" key="6">
    <source>
        <dbReference type="SAM" id="MobiDB-lite"/>
    </source>
</evidence>
<dbReference type="GO" id="GO:0017000">
    <property type="term" value="P:antibiotic biosynthetic process"/>
    <property type="evidence" value="ECO:0007669"/>
    <property type="project" value="UniProtKB-KW"/>
</dbReference>
<dbReference type="Pfam" id="PF00501">
    <property type="entry name" value="AMP-binding"/>
    <property type="match status" value="6"/>
</dbReference>
<dbReference type="Pfam" id="PF00668">
    <property type="entry name" value="Condensation"/>
    <property type="match status" value="8"/>
</dbReference>
<dbReference type="InterPro" id="IPR001242">
    <property type="entry name" value="Condensation_dom"/>
</dbReference>
<comment type="cofactor">
    <cofactor evidence="1">
        <name>pantetheine 4'-phosphate</name>
        <dbReference type="ChEBI" id="CHEBI:47942"/>
    </cofactor>
</comment>
<feature type="domain" description="Carrier" evidence="7">
    <location>
        <begin position="7132"/>
        <end position="7207"/>
    </location>
</feature>
<dbReference type="eggNOG" id="COG1020">
    <property type="taxonomic scope" value="Bacteria"/>
</dbReference>
<dbReference type="PROSITE" id="PS00012">
    <property type="entry name" value="PHOSPHOPANTETHEINE"/>
    <property type="match status" value="3"/>
</dbReference>
<dbReference type="HOGENOM" id="CLU_000022_0_15_11"/>
<sequence>MAGPIDEAAQFPLSSAQYGIWFTEKRAGGLPLVMAHYVEIRGAIDTGALQAAIQRASDEFGSPSLKVVEVAGEPCQYVDAARVHRLEVVDLRAERDAISAAQAWMQRDFSEPMDLAHDVLARACLLQIADDRYFWYSKIHHIATDGYGGLVITERIAEIYNAALRGETAAPQKRATPQQIFDSEIAYQTSARWEKDRDYWREHLRELPAPVSLCDSSAPPAAYDLVCSAALPRHVDLRMDEVAADQRVSAAQILIAAFGSYMLRMTNSDDMLLSLPVTGRTTAVLRRSAGMLANVLPIRIRLAATTTVGELIHCVNQQLTASLRHQRYRFEDMLRDADVPLEEKGLLGPTVNLMFYDSTIALGDAVGEYHILRSGLLEDLQVNVLQTSNDSPITVEFHGNPNRYSPVVLEQHHRRFLAYLEDLLSADLDRPVIACGDFGQTGADWGGEAAVPSGTGLLGLLETGATIAGDNAPAVVCGGTELTYGELLSAVRALARLLIEQDVGPEDLVAVVLSRSLSWVTALWGTVYAGAAYMPIDPSWPSARQHRVLADAAVRVGITVAAHREALPDSVHWIVLDDVDAQQDPAQARIGLVNDGPIGDVERRAHVRASSAAYVIYTSGSTGVPKGVVVTHAGLRSLAAVQARRWQILAGDRVLAVASPGFDASMLEVLMAHPCGGVLVIAPPEIYAGADLAELMDREQVTHTFLTPAVLATIPATALKSVRHLGVGGEAVPHEIVRQWGVRGSLFNVYGPTETSMWVCGRYLSPDKPVVLGRPIPGVGAAVLDRWLQPVPNGCIGDLYLIGIPLARGYFRRPQLTAERFVACPFSAAGDRMYRTGDLARWDADGNLVYAGRADQQVKIRGLRIELGEIEAVLSRQPAVRAAVVTVHNGSDGGTRLIAYVLPASEGTEIDAAEVLADAATQMPGYMVPAQLVCLDEFPLTSSGKIDRRALPEPQAFTSTDGFVEPRDEAERLIAEAFADVLGVPVTDVGARDSFFARGGDSIMAIQLVSRLRAANIALTAQDVFERGTVAELAQLFSTEPAPEPAIELAGENLGEMPLTPIMGWLVEQGSETPEVVHRCAQTALLTLPAGITHDDLVATMQAVLDHHDALRVQLHEGTLRVRGHGAVDASELLQAVPVSGLAGTEAVLSRETEAAADRLDPQGGILAQAVWFHERASGEAGHLLLVVHHLAVDGVSWRILIPDLISASLQVAAGEPPELPPVRTSLRTWTRKLHDHATERRNELEFWRRNLDAVRPLRGSRSVDPALDVHATCESLTFDLPAEITELILTRLPSKYRAGAADGLITALALAIAGFNEHPRAAITLESHGREDSAVLPGADLSRTVGWFTSAYPVLLDLADVDLDDAFSAGSAAGVAIRQIKEQLLSVPDKGIGYGLLRYTDRGTSDDLRALPQPAVRFNYLGRADVQPAGADAQSWLPVGGGRAFGSVAHPRMPVAAALDITAITVGTNHGPVLEMTVTYPQTMLDVAEVQRFVELWKRALRALACHASQPGAGGLTPSDVLAPVTIEDLDYLAQQGGFADVWPLAPLQEGLFFHATVAAGHADPYAVQFVLELEGTVDAKRLQRAIDALVVRHASLRLAFRRCADGRPLALVADAVDVPFSVVEAPAGTWREIADNARAVPFDVDKAPLLRATLICEPQRGRANDRWRLIVTNHHLLLDGWSMPLLVRDLLALYAADGESSALPPAKPFSDYLRWLDSRAETAGLDAWRTALAGLEEPTQTAPAAEALADVSALRTIKFTLSGAATSRLSAFSRSAAVTMSTIIQFAWGLTLSRVTGDETVVFGATVSGRPAEVPGIESMVGLFINTVPVVVRVDPYAQADRALAALQQHHNAMLDHHHVPLPRILRQAPRSLRGINLFDTLIVLESYPLDEGEIADKDFAGLRVTGYSGDDATHYPLTLQTHLTNGQLDGVLRYRGDVVPEALAQYCAALVEQTLETLSGDPKTSVGRLGLASRTTHPRASGGPPAGQHETLDELFRHGARLAGAEAPAIITPGSDSTFVSYGALTSAANRLGRLLIERGAGPEETVAVVLDRSEYLVRALWGIAVAGATYLPTDPAWPPARLGFVLTDAGARLGVTVSRYRDALPDSVHWIVLDAAETEARSAELKAATVTQSERVATLRTNNTAYVIYTSGSTGIPKGVAVSHGGLGSLAAVQRENFAIEPLDRVLTAASPGFDASLMEMLMALASGAALVVAPTGIYGGADLAAIAEEGAVTHAFLTPAVLASLPDGALPTVRVLVTGGEAVTPDAVTRWASGRRFFNAYGPTEATIWSIGTRLDAERSVTIGAPIAGMEVRVLDRWLMPVPAGLTGEVYLVGEGVARGYVGRPGLTAERFVAAPSVTHGARMYRTGDLAHWNEHGQLVYEGRADTQVKLRGIRIELGEIEATLTHQPGISQATVVTHRDSAESSERLVGYVAAAPDIQPADVLAALRTELPAHLVPSQLVVLEQLPITTSGKVDRRALPEPGPVASRDFIEPVTPSERRVAAEFEAVLDAPRAGLRDSFFELGGDSLSAARLAARLGVGVREIFDAPTVGELARQLLSGPVSWAPLPRPDPVPLSPAQARMWIVNQLDTSSPAYNITLGLRLRGQLDTAALVAAASDVVARHESLRTVYPAGEGTPYQLVLPSNSFKISHMRVENDQQLKGQIRNLTRNGFDVAAAAPMRMHVLTLNSQDHVLVAVVHHIAADGASMRPLAADLMTAYRARCEGRVPNWPSEPAQHPDFAVWQWRRLGSVTDPEALAGAQLTYWRHSLAGAPELLELPTVRSRPAVASHGGGAVHFSISAEIGKRIQSLASAQGATPFMVLHATLSALLSRLSGIKDIVVGTPVAGRGIPEFDDLVGMLVNTVALRTRVEPNQRFEDFLQHVRMVDLDALHNADIPFEQIVEALDPPRTTAHAPIIQVVLALQDPTAVTVQLPGIDVEMLRIDPTESQYDLEVILEPALDGAPGYRGTLVYSTDLFDNAWADEFTDTFCGAIEAVAASPHSPVGALLDGDHHRPALTGGDPEAATSLRDILTRGRVTAGNDTPAVIFPSLAGRVELTYEELDLRSSALAGMLIEQGTRPGDYIAVATGRCVEWLVALWAVARLGAVYVPIDPVWPSSRISYVLTDAGVSLGLTVSAHRGELPDACSWTVLDQSLPVRGEISGALPGLVDAAECAYAIYTSGSTGTPKGVAVSHSGLSSLVEAQRSWFSAGAGTRVLAAASPGFDASLLEILLAHGCGGTLVVAPAEVTGGAPLAELVAAERVTHAFLTPAVLASLPEGSLCSVSTLVTGADVVSPDAVRRWAPHRSFVNAYGPSEATVWVTGASLTVDGAVTIGKPIPGASLLVLDAWLNPVLPGTPGELYVAGPAVAWGYIGQFGLTASRFVANPAGSGTRMYRTGDLVRLGGSGELEYLGRADDQVKLHGQRVELGEVEAALQACPEVGQAAVAHWGSRLIGYVVADGPLDEIDVLSALSETLPHYMVPAQLHVLDVLPLTASGKVDRRALPEPNRLPAARDAVPRTDMEHAIARAMAEVLHIDPSEIGVRDSFFALGGDSIVSIQLVSRLSAAGIPVTARDVFQHKTIERLTRVAAKKATDAPEVLAELPGGGVGEMPLTPIMEWILASSEVATAGDPWETLATFAQSALLTVPMGVTRREISATLQTILDRHPMLRSRVVRRGNEWRMEAMPTGSIDADAILTEVVCTPEASPGTAGFTSYVESMLRAVAARLDPQAGRVVEAVWFRAEQDRLLLIIHHFAVDVASWRVLVTDLAAAWHTQAVDGEQPAEMPHPGTSFRRWATALKTSAHAWISELNYWTNILRHDEQLSARHTADAARSHITVAAPVDLAKRLLDIPRSAGGSVDSVLLTALALATARWYGNDISNLVVSVEGHGRAETAIPGADLSRTVGWFTTRYPLHLGPVRHDSRWDPARVVATFRHIRQARASVPHNGIGYGVLRYLNAETRSAMAAFAPPSVSFNYLGQMNQAPQLGADFALAPERLDTSMLAPHVDDAVLSVTAGVDEGGELVAHVSGALDRGAVERFSALWIEALGAVAGCAMTSPSWGLVPSDVLADNITVADLDRFTARFGLLDDVWPLAPLQEGLLFHTAMADSAEQHADTYLVQLVLELEGTVDADRLERAVRAAVARHAALRAGFTRNASGRLVQVIPSSVHVPFESIELAGEQSRWDAVLRRDRETAFDLNSAPLLRAALVHLGHGKSRLLLTHHHVLLDGWSMPLFIREILQQYISPESGVPAVPAAAFSDYLDWLRSRDRSAGIAAWCEALSDIDEPTLILPPETSIPETADTASTQVDLPPHVSAAVVELARTLDVTVATVIEFAWAVVLSGLTHQNRVVTGETVSGRPAELPGAESIIGLFINTLPLAIRLDPSQTVAAALVELQRRKAELVDHHDVQLSEILRTIGMPALFDTLTVFESYPGDPAELAKAQVGGMKVTGVSGSDHAHYPLIVQSSLAAEGLRIVVRYRRDRVRDSLAQACSHRLGYALEKAIDSQIPVSALRAGDGVPLRWGDEIVSREALDTVLRSALARAGSDAPAVVWRTADGMHSLSYGELDAQSDRLAEILRGAGAGPETLVAVVTGRSPQLPTAFWAVMKAGAGYLPIDPMWPHARIAQTLADSAAGVGITLAAHLDSVPTGIPWIVVDTVDLSRPARQAPPPHTRVDHTAYVIYTSGSTGRPKGVVVTHNGLGILARVQRERFRIAPGARVLAAASPAFDASVLELLMAYGSGAALVLAPPDTTSGLTLGEWIASAGVTHGFLTPAVLATVPSTALCSVDVLVTGAEAVPETLVRTWAPGRHLFNAYGPSEATVWTTGTRLIEGDPVTIGTPIPAAGAIVLDGWLRPVPTGVTGELYLCGPALARGYLNQPGLTATRFVANPHTAEGTRMYRTGDLARWTAEWRLEYRGRADSQVKIRGQRVELGEIDAALVSHTHVRAAVTVLHKESSTDGQRPVQQLVAYVTPTRGAVDSAAVLASLAERLPSSMLPAQLVVLDELPLTSTGKVNRRALPAPSRSTAEASDPPRNPDERRVTELFADALNLPAAAIGRNESFFARGGDSLSAGQVAARIGVSVRTVFDMPTVAQLARVAPSAEAVIPRDQRPERVPLSLAQTRMWFLNQFDPTSPAYNIVLPVRVRGELDVDALRAAFADVSARQEILRTIYPADAGVGYQHVLDPREAAVDMVVKPIDYESELEPAVRNLMSAGFDVTQELPWRASLFTLGPTDFVLVVVLHHIAADGASMEPLMTDLLTAYAARRAKTVPDWTPLPLQYADFALWQRAQLGAAADPDSIAGQLVRHWRKRLDGLPDMLAVPSDLPRPPVATHRGSAVRFDIPAELLARIAECARRHDTTVFMAAHAALATLLARLTGTSDICIGAPVAGRSHSGVEGLVGMFVNTLVLRTHIDPEMTIRDVFAEVRRTDTDALAHADLPFEQLVDAMKPERATSHAPLFQVMLALQQSGAAPLRAGDIEMSSFPLDPVTSQHDLQIVLAPDGDGLSGMVIYATDIFSARWASWFTSQYLRALRFFADNDDAHVGALTAGAAPWTVSETEPRESSRASFAEVLTAHGNPARTQTPAVVGWDADGVRHELSFAELNERANSLAAALVANGANAETVVAVAISRSIDVVIALWAIARSGAAYLPVDPAWPSARIEYVVTDAGAWLGVCDRGRTPEIPELVPSITWLAPDASADRPVTLRAPRPAELAYVIYTSGSTGTPKGVAVTHAGIETLAEVQRSEFGVSADARVLAAASPAFDASILEVLMAHGCGATLVIAPPDVYGGRELARLMRRERVTHAFLTPGVLSETPTEGLDALRTVITGGESASSSTVERWAEHRCLYNAYGPSEATVWVSGTRLLAEQPITLGAPIRGVQLVILDPWLNPVPVGVTGELYVVGAALARGYLGRSALTAERFVACPFAGAGERMYRTGDLAAWTSDHHLSYRGRADLQVKIRGLRIELEEVEAILGGQPEIDRAVAVVPTTSGPTRLVAYVNLVPERAAQFDERSVLSRLRAQLPSYMVPAQLVAVDTFRLTTAGKIDRRALPAPPPLRRANDDVRGPRTERERLIVAAFADVLGVRSDDIDINTSFFDLGGDSLSAVRAAAQISDALGESVNVRDVFDAPAAVDLAHLRTSRSVAKPLVPQPRGEFVPLSLAQTRMWFLNQLDPASPAYNISLAVRLSGPLDRTALDAALRDVVARHETLRTVYPSRDGVGYQEVLEPEPTRVRLETVAVSGEQELDEALRRNASAGFDVSRAVPLRLCLFRLAATEHVLLIVVHHISADGGSMGPLARDVMSAYAARIRGGEPEWVPLPVHYADFAMWQRDVLGDPHDPSSLAAAQIDYWRNALTGAPDLLSLPTDRPRPAVASAQGGTVRFELPAHTAQQLRMLAQDHQSTLYMVLHAAYVALLARLSGSSDICVGTPISGRGPRALDDLVGMFANTLVLRTQVDTSGSFAELLAHVRERDISAFTHTELPFEQLVEALNPPRSTAHSPLFNVAYSFHNLTPEEFSLPGLQANIVDHEIGVSQFDLHLMVVDHSEGSSLPVAFTYSEALFDRDTAFEFAALLNRVLDAICADVHAIVGDLELVPALERETPELTAEYGTLVEMFEHQAQRTPDLLAFVGRDGARTYRDFHARANQFARRLIACGLGPGHTVGIAMRPSERMLTVLHAVMKCGAAYVPLDIEHPPERIAHVMHVAGVGHVVADDGVQLPADTVRITFLERELPHYSSAPVTRAERTRPLRPLDLAYIIFTSGSTGEPKGVAVPHAAVAHQITWMQSEYPIGPADTMLWKTPATFDLSVWEIWWPLAAGARVVIAEAGEHRDPRSVAALMSEFSVTTAPFVPSLLAAYLDTAEAGRCSSLQHVLCIGEPLPARLADRFRAICPAELHNLYGPTEAAVSITHLRDVTHAATEWASVPIGEAEADCGVYILDRRLKRVPRGVIGELYVSGPQLARGYVARTGLTATHFIANPNGPVGSRLYRTGDLARVNRNGEIECVGRVDLQVKLRGLRIELEEIESVLSRQRGVVHAAVRVDAVRGRGSERLTGFVVPEKGEFDADTVLAGARRLLPEYMVPGELVVLDALPLGNTGKLDRKRLPVLDAVTPRTQFVAPRTALERKIASVFAELLNVPRVGAFDSFFEIGGNSLAASRFVAMLESRHRLSVPLQWMFSDPTPTSLARRLGADSATHSASDQSGFEVLLPLRRGGPGLPLFAIHPASGLAWFFGALIGHIDPGRPVYGLQDPHVVAGEPMPSSVEEYARRYIAEIRRVQPHGPYHLLGWSFGGVIAHAMAVTLQADGEEVALLAVFDSTLEPDPHVPDPADIPDSFEDLLGGWRDLFGLDRVVRATTKQEVLDIIRGKVVQSHMFTAEQADHIIDSFASAGQIIEQYRPGVFEGDVVFFSATDDANAGHPNGRAAATWRPFVTGAVYVNEVPVGHLEMTHPKAIAEIAPVLNRFLTAP</sequence>
<dbReference type="CDD" id="cd19540">
    <property type="entry name" value="LCL_NRPS-like"/>
    <property type="match status" value="3"/>
</dbReference>
<dbReference type="Pfam" id="PF13193">
    <property type="entry name" value="AMP-binding_C"/>
    <property type="match status" value="6"/>
</dbReference>
<dbReference type="PANTHER" id="PTHR45527">
    <property type="entry name" value="NONRIBOSOMAL PEPTIDE SYNTHETASE"/>
    <property type="match status" value="1"/>
</dbReference>
<dbReference type="Gene3D" id="3.30.559.10">
    <property type="entry name" value="Chloramphenicol acetyltransferase-like domain"/>
    <property type="match status" value="8"/>
</dbReference>
<feature type="region of interest" description="Disordered" evidence="6">
    <location>
        <begin position="1963"/>
        <end position="1992"/>
    </location>
</feature>
<dbReference type="Gene3D" id="3.30.559.30">
    <property type="entry name" value="Nonribosomal peptide synthetase, condensation domain"/>
    <property type="match status" value="8"/>
</dbReference>
<dbReference type="KEGG" id="asd:AS9A_4425"/>
<dbReference type="Pfam" id="PF00550">
    <property type="entry name" value="PP-binding"/>
    <property type="match status" value="6"/>
</dbReference>
<dbReference type="SUPFAM" id="SSF47336">
    <property type="entry name" value="ACP-like"/>
    <property type="match status" value="6"/>
</dbReference>
<evidence type="ECO:0000256" key="1">
    <source>
        <dbReference type="ARBA" id="ARBA00001957"/>
    </source>
</evidence>
<dbReference type="SUPFAM" id="SSF56801">
    <property type="entry name" value="Acetyl-CoA synthetase-like"/>
    <property type="match status" value="6"/>
</dbReference>
<dbReference type="SUPFAM" id="SSF52777">
    <property type="entry name" value="CoA-dependent acyltransferases"/>
    <property type="match status" value="16"/>
</dbReference>
<dbReference type="OrthoDB" id="4510129at2"/>
<dbReference type="InterPro" id="IPR010060">
    <property type="entry name" value="NRPS_synth"/>
</dbReference>
<dbReference type="InterPro" id="IPR001031">
    <property type="entry name" value="Thioesterase"/>
</dbReference>
<dbReference type="Gene3D" id="3.40.50.1820">
    <property type="entry name" value="alpha/beta hydrolase"/>
    <property type="match status" value="1"/>
</dbReference>
<dbReference type="Proteomes" id="UP000009235">
    <property type="component" value="Chromosome"/>
</dbReference>
<dbReference type="InterPro" id="IPR029058">
    <property type="entry name" value="AB_hydrolase_fold"/>
</dbReference>
<dbReference type="EMBL" id="CP002786">
    <property type="protein sequence ID" value="AEF42858.1"/>
    <property type="molecule type" value="Genomic_DNA"/>
</dbReference>
<dbReference type="GO" id="GO:0003824">
    <property type="term" value="F:catalytic activity"/>
    <property type="evidence" value="ECO:0007669"/>
    <property type="project" value="InterPro"/>
</dbReference>
<evidence type="ECO:0000256" key="4">
    <source>
        <dbReference type="ARBA" id="ARBA00022737"/>
    </source>
</evidence>
<dbReference type="NCBIfam" id="NF003417">
    <property type="entry name" value="PRK04813.1"/>
    <property type="match status" value="6"/>
</dbReference>
<dbReference type="InterPro" id="IPR023213">
    <property type="entry name" value="CAT-like_dom_sf"/>
</dbReference>
<dbReference type="GO" id="GO:0043041">
    <property type="term" value="P:amino acid activation for nonribosomal peptide biosynthetic process"/>
    <property type="evidence" value="ECO:0007669"/>
    <property type="project" value="TreeGrafter"/>
</dbReference>
<dbReference type="NCBIfam" id="TIGR01733">
    <property type="entry name" value="AA-adenyl-dom"/>
    <property type="match status" value="6"/>
</dbReference>
<keyword evidence="2" id="KW-0596">Phosphopantetheine</keyword>
<dbReference type="InterPro" id="IPR020845">
    <property type="entry name" value="AMP-binding_CS"/>
</dbReference>
<dbReference type="Gene3D" id="3.40.50.12780">
    <property type="entry name" value="N-terminal domain of ligase-like"/>
    <property type="match status" value="4"/>
</dbReference>
<dbReference type="InterPro" id="IPR009081">
    <property type="entry name" value="PP-bd_ACP"/>
</dbReference>
<accession>F6EMW6</accession>
<dbReference type="Gene3D" id="3.40.50.980">
    <property type="match status" value="4"/>
</dbReference>
<dbReference type="GO" id="GO:0008610">
    <property type="term" value="P:lipid biosynthetic process"/>
    <property type="evidence" value="ECO:0007669"/>
    <property type="project" value="UniProtKB-ARBA"/>
</dbReference>
<dbReference type="PROSITE" id="PS00455">
    <property type="entry name" value="AMP_BINDING"/>
    <property type="match status" value="5"/>
</dbReference>
<dbReference type="NCBIfam" id="TIGR01720">
    <property type="entry name" value="NRPS-para261"/>
    <property type="match status" value="2"/>
</dbReference>
<dbReference type="Gene3D" id="3.30.300.30">
    <property type="match status" value="6"/>
</dbReference>
<dbReference type="eggNOG" id="COG3319">
    <property type="taxonomic scope" value="Bacteria"/>
</dbReference>
<dbReference type="InterPro" id="IPR020806">
    <property type="entry name" value="PKS_PP-bd"/>
</dbReference>
<dbReference type="InterPro" id="IPR042099">
    <property type="entry name" value="ANL_N_sf"/>
</dbReference>
<protein>
    <submittedName>
        <fullName evidence="8">Non-ribosomal peptide synthetase</fullName>
    </submittedName>
</protein>
<evidence type="ECO:0000313" key="8">
    <source>
        <dbReference type="EMBL" id="AEF42858.1"/>
    </source>
</evidence>
<dbReference type="InterPro" id="IPR000873">
    <property type="entry name" value="AMP-dep_synth/lig_dom"/>
</dbReference>
<dbReference type="GO" id="GO:0044550">
    <property type="term" value="P:secondary metabolite biosynthetic process"/>
    <property type="evidence" value="ECO:0007669"/>
    <property type="project" value="UniProtKB-ARBA"/>
</dbReference>
<dbReference type="InterPro" id="IPR036736">
    <property type="entry name" value="ACP-like_sf"/>
</dbReference>
<evidence type="ECO:0000256" key="3">
    <source>
        <dbReference type="ARBA" id="ARBA00022553"/>
    </source>
</evidence>
<dbReference type="SMART" id="SM00823">
    <property type="entry name" value="PKS_PP"/>
    <property type="match status" value="5"/>
</dbReference>
<dbReference type="InterPro" id="IPR006162">
    <property type="entry name" value="Ppantetheine_attach_site"/>
</dbReference>
<feature type="domain" description="Carrier" evidence="7">
    <location>
        <begin position="3523"/>
        <end position="3599"/>
    </location>
</feature>
<dbReference type="CDD" id="cd19534">
    <property type="entry name" value="E_NRPS"/>
    <property type="match status" value="1"/>
</dbReference>
<dbReference type="CDD" id="cd05930">
    <property type="entry name" value="A_NRPS"/>
    <property type="match status" value="6"/>
</dbReference>
<dbReference type="Gene3D" id="1.10.1200.10">
    <property type="entry name" value="ACP-like"/>
    <property type="match status" value="5"/>
</dbReference>
<evidence type="ECO:0000256" key="2">
    <source>
        <dbReference type="ARBA" id="ARBA00022450"/>
    </source>
</evidence>
<organism evidence="8 9">
    <name type="scientific">Hoyosella subflava (strain DSM 45089 / JCM 17490 / NBRC 109087 / DQS3-9A1)</name>
    <name type="common">Amycolicicoccus subflavus</name>
    <dbReference type="NCBI Taxonomy" id="443218"/>
    <lineage>
        <taxon>Bacteria</taxon>
        <taxon>Bacillati</taxon>
        <taxon>Actinomycetota</taxon>
        <taxon>Actinomycetes</taxon>
        <taxon>Mycobacteriales</taxon>
        <taxon>Hoyosellaceae</taxon>
        <taxon>Hoyosella</taxon>
    </lineage>
</organism>
<dbReference type="PANTHER" id="PTHR45527:SF1">
    <property type="entry name" value="FATTY ACID SYNTHASE"/>
    <property type="match status" value="1"/>
</dbReference>
<dbReference type="SUPFAM" id="SSF53474">
    <property type="entry name" value="alpha/beta-Hydrolases"/>
    <property type="match status" value="1"/>
</dbReference>
<keyword evidence="5" id="KW-0045">Antibiotic biosynthesis</keyword>
<dbReference type="Pfam" id="PF00975">
    <property type="entry name" value="Thioesterase"/>
    <property type="match status" value="1"/>
</dbReference>
<gene>
    <name evidence="8" type="ordered locus">AS9A_4425</name>
</gene>
<dbReference type="GO" id="GO:0031177">
    <property type="term" value="F:phosphopantetheine binding"/>
    <property type="evidence" value="ECO:0007669"/>
    <property type="project" value="InterPro"/>
</dbReference>
<dbReference type="Gene3D" id="2.30.38.10">
    <property type="entry name" value="Luciferase, Domain 3"/>
    <property type="match status" value="2"/>
</dbReference>
<evidence type="ECO:0000256" key="5">
    <source>
        <dbReference type="ARBA" id="ARBA00023194"/>
    </source>
</evidence>
<feature type="domain" description="Carrier" evidence="7">
    <location>
        <begin position="965"/>
        <end position="1041"/>
    </location>
</feature>
<keyword evidence="9" id="KW-1185">Reference proteome</keyword>
<dbReference type="InterPro" id="IPR010071">
    <property type="entry name" value="AA_adenyl_dom"/>
</dbReference>
<name>F6EMW6_HOYSD</name>